<reference evidence="1 2" key="1">
    <citation type="journal article" date="2016" name="Mol. Biol. Evol.">
        <title>Comparative Genomics of Early-Diverging Mushroom-Forming Fungi Provides Insights into the Origins of Lignocellulose Decay Capabilities.</title>
        <authorList>
            <person name="Nagy L.G."/>
            <person name="Riley R."/>
            <person name="Tritt A."/>
            <person name="Adam C."/>
            <person name="Daum C."/>
            <person name="Floudas D."/>
            <person name="Sun H."/>
            <person name="Yadav J.S."/>
            <person name="Pangilinan J."/>
            <person name="Larsson K.H."/>
            <person name="Matsuura K."/>
            <person name="Barry K."/>
            <person name="Labutti K."/>
            <person name="Kuo R."/>
            <person name="Ohm R.A."/>
            <person name="Bhattacharya S.S."/>
            <person name="Shirouzu T."/>
            <person name="Yoshinaga Y."/>
            <person name="Martin F.M."/>
            <person name="Grigoriev I.V."/>
            <person name="Hibbett D.S."/>
        </authorList>
    </citation>
    <scope>NUCLEOTIDE SEQUENCE [LARGE SCALE GENOMIC DNA]</scope>
    <source>
        <strain evidence="1 2">93-53</strain>
    </source>
</reference>
<dbReference type="AlphaFoldDB" id="A0A165D8R7"/>
<accession>A0A165D8R7</accession>
<keyword evidence="2" id="KW-1185">Reference proteome</keyword>
<evidence type="ECO:0000313" key="1">
    <source>
        <dbReference type="EMBL" id="KZT04349.1"/>
    </source>
</evidence>
<sequence length="316" mass="35449">MAFAFFKRIRKAFKKRLPYILVIIQPHPELSEALCGHQATPLSYDIVTLESTQIHTDEPDESVRSVSDQSPGPYRSVCSPYIASIVTLSPPQREFCTCSQNRQHEIGCTMGIRREGNGPTFYCMVEGEDVKIHPPPFEILRQLKKEQTMADALDLEYKLKTGVIQWQEVAEMSMAESGIMSESEWGTVETDTPSAEWEHGYGGRLCDSGWPNSQRSSEQHNYHEDAFEGGHRNLAIPSQLSSSSLVQSPSMLPRNNHLDGIDFDLLDLAMDSLDRLQEVLDEALEEGEAKDGYADVVEAEGSGWPTVARKRIQDVE</sequence>
<dbReference type="EMBL" id="KV427637">
    <property type="protein sequence ID" value="KZT04349.1"/>
    <property type="molecule type" value="Genomic_DNA"/>
</dbReference>
<dbReference type="InParanoid" id="A0A165D8R7"/>
<dbReference type="GeneID" id="63818948"/>
<gene>
    <name evidence="1" type="ORF">LAESUDRAFT_305913</name>
</gene>
<protein>
    <submittedName>
        <fullName evidence="1">Uncharacterized protein</fullName>
    </submittedName>
</protein>
<organism evidence="1 2">
    <name type="scientific">Laetiporus sulphureus 93-53</name>
    <dbReference type="NCBI Taxonomy" id="1314785"/>
    <lineage>
        <taxon>Eukaryota</taxon>
        <taxon>Fungi</taxon>
        <taxon>Dikarya</taxon>
        <taxon>Basidiomycota</taxon>
        <taxon>Agaricomycotina</taxon>
        <taxon>Agaricomycetes</taxon>
        <taxon>Polyporales</taxon>
        <taxon>Laetiporus</taxon>
    </lineage>
</organism>
<evidence type="ECO:0000313" key="2">
    <source>
        <dbReference type="Proteomes" id="UP000076871"/>
    </source>
</evidence>
<name>A0A165D8R7_9APHY</name>
<dbReference type="Proteomes" id="UP000076871">
    <property type="component" value="Unassembled WGS sequence"/>
</dbReference>
<dbReference type="RefSeq" id="XP_040762089.1">
    <property type="nucleotide sequence ID" value="XM_040901917.1"/>
</dbReference>
<proteinExistence type="predicted"/>